<gene>
    <name evidence="1" type="ORF">GALMADRAFT_232147</name>
</gene>
<evidence type="ECO:0000313" key="2">
    <source>
        <dbReference type="Proteomes" id="UP000027222"/>
    </source>
</evidence>
<dbReference type="HOGENOM" id="CLU_2812542_0_0_1"/>
<reference evidence="2" key="1">
    <citation type="journal article" date="2014" name="Proc. Natl. Acad. Sci. U.S.A.">
        <title>Extensive sampling of basidiomycete genomes demonstrates inadequacy of the white-rot/brown-rot paradigm for wood decay fungi.</title>
        <authorList>
            <person name="Riley R."/>
            <person name="Salamov A.A."/>
            <person name="Brown D.W."/>
            <person name="Nagy L.G."/>
            <person name="Floudas D."/>
            <person name="Held B.W."/>
            <person name="Levasseur A."/>
            <person name="Lombard V."/>
            <person name="Morin E."/>
            <person name="Otillar R."/>
            <person name="Lindquist E.A."/>
            <person name="Sun H."/>
            <person name="LaButti K.M."/>
            <person name="Schmutz J."/>
            <person name="Jabbour D."/>
            <person name="Luo H."/>
            <person name="Baker S.E."/>
            <person name="Pisabarro A.G."/>
            <person name="Walton J.D."/>
            <person name="Blanchette R.A."/>
            <person name="Henrissat B."/>
            <person name="Martin F."/>
            <person name="Cullen D."/>
            <person name="Hibbett D.S."/>
            <person name="Grigoriev I.V."/>
        </authorList>
    </citation>
    <scope>NUCLEOTIDE SEQUENCE [LARGE SCALE GENOMIC DNA]</scope>
    <source>
        <strain evidence="2">CBS 339.88</strain>
    </source>
</reference>
<organism evidence="1 2">
    <name type="scientific">Galerina marginata (strain CBS 339.88)</name>
    <dbReference type="NCBI Taxonomy" id="685588"/>
    <lineage>
        <taxon>Eukaryota</taxon>
        <taxon>Fungi</taxon>
        <taxon>Dikarya</taxon>
        <taxon>Basidiomycota</taxon>
        <taxon>Agaricomycotina</taxon>
        <taxon>Agaricomycetes</taxon>
        <taxon>Agaricomycetidae</taxon>
        <taxon>Agaricales</taxon>
        <taxon>Agaricineae</taxon>
        <taxon>Strophariaceae</taxon>
        <taxon>Galerina</taxon>
    </lineage>
</organism>
<dbReference type="AlphaFoldDB" id="A0A067S8X2"/>
<dbReference type="Proteomes" id="UP000027222">
    <property type="component" value="Unassembled WGS sequence"/>
</dbReference>
<protein>
    <submittedName>
        <fullName evidence="1">Uncharacterized protein</fullName>
    </submittedName>
</protein>
<keyword evidence="2" id="KW-1185">Reference proteome</keyword>
<sequence length="67" mass="7274">MFNGASPLYVVQLVALLLVLLLRHSIRQGLAFKLAVALSKPAMRIGRVENTMLSSQNTPIGRTGSRP</sequence>
<dbReference type="EMBL" id="KL142416">
    <property type="protein sequence ID" value="KDR67320.1"/>
    <property type="molecule type" value="Genomic_DNA"/>
</dbReference>
<accession>A0A067S8X2</accession>
<evidence type="ECO:0000313" key="1">
    <source>
        <dbReference type="EMBL" id="KDR67320.1"/>
    </source>
</evidence>
<proteinExistence type="predicted"/>
<name>A0A067S8X2_GALM3</name>